<dbReference type="AlphaFoldDB" id="A0AAV4Y511"/>
<dbReference type="EMBL" id="BPLR01001458">
    <property type="protein sequence ID" value="GIZ02432.1"/>
    <property type="molecule type" value="Genomic_DNA"/>
</dbReference>
<accession>A0AAV4Y511</accession>
<organism evidence="1 2">
    <name type="scientific">Caerostris extrusa</name>
    <name type="common">Bark spider</name>
    <name type="synonym">Caerostris bankana</name>
    <dbReference type="NCBI Taxonomy" id="172846"/>
    <lineage>
        <taxon>Eukaryota</taxon>
        <taxon>Metazoa</taxon>
        <taxon>Ecdysozoa</taxon>
        <taxon>Arthropoda</taxon>
        <taxon>Chelicerata</taxon>
        <taxon>Arachnida</taxon>
        <taxon>Araneae</taxon>
        <taxon>Araneomorphae</taxon>
        <taxon>Entelegynae</taxon>
        <taxon>Araneoidea</taxon>
        <taxon>Araneidae</taxon>
        <taxon>Caerostris</taxon>
    </lineage>
</organism>
<dbReference type="Proteomes" id="UP001054945">
    <property type="component" value="Unassembled WGS sequence"/>
</dbReference>
<evidence type="ECO:0000313" key="1">
    <source>
        <dbReference type="EMBL" id="GIZ02432.1"/>
    </source>
</evidence>
<sequence>MRGGWSRDHSAAVWVTAAHVITMPHRFPSPLTILYSLIVQIWMAAMKVLTEVKNAIATTFPWAEMGQAAL</sequence>
<evidence type="ECO:0000313" key="2">
    <source>
        <dbReference type="Proteomes" id="UP001054945"/>
    </source>
</evidence>
<comment type="caution">
    <text evidence="1">The sequence shown here is derived from an EMBL/GenBank/DDBJ whole genome shotgun (WGS) entry which is preliminary data.</text>
</comment>
<keyword evidence="2" id="KW-1185">Reference proteome</keyword>
<gene>
    <name evidence="1" type="ORF">CEXT_25581</name>
</gene>
<protein>
    <submittedName>
        <fullName evidence="1">Uncharacterized protein</fullName>
    </submittedName>
</protein>
<proteinExistence type="predicted"/>
<name>A0AAV4Y511_CAEEX</name>
<reference evidence="1 2" key="1">
    <citation type="submission" date="2021-06" db="EMBL/GenBank/DDBJ databases">
        <title>Caerostris extrusa draft genome.</title>
        <authorList>
            <person name="Kono N."/>
            <person name="Arakawa K."/>
        </authorList>
    </citation>
    <scope>NUCLEOTIDE SEQUENCE [LARGE SCALE GENOMIC DNA]</scope>
</reference>